<keyword evidence="1" id="KW-0732">Signal</keyword>
<dbReference type="NCBIfam" id="TIGR04131">
    <property type="entry name" value="Bac_Flav_CTERM"/>
    <property type="match status" value="1"/>
</dbReference>
<evidence type="ECO:0000313" key="2">
    <source>
        <dbReference type="EMBL" id="MFD2917621.1"/>
    </source>
</evidence>
<feature type="signal peptide" evidence="1">
    <location>
        <begin position="1"/>
        <end position="20"/>
    </location>
</feature>
<dbReference type="RefSeq" id="WP_194509706.1">
    <property type="nucleotide sequence ID" value="NZ_JADILU010000009.1"/>
</dbReference>
<proteinExistence type="predicted"/>
<gene>
    <name evidence="2" type="ORF">ACFS29_18355</name>
</gene>
<keyword evidence="3" id="KW-1185">Reference proteome</keyword>
<dbReference type="InterPro" id="IPR026341">
    <property type="entry name" value="T9SS_type_B"/>
</dbReference>
<evidence type="ECO:0000256" key="1">
    <source>
        <dbReference type="SAM" id="SignalP"/>
    </source>
</evidence>
<feature type="chain" id="PRO_5047109545" evidence="1">
    <location>
        <begin position="21"/>
        <end position="1132"/>
    </location>
</feature>
<accession>A0ABW5ZYK5</accession>
<name>A0ABW5ZYK5_9FLAO</name>
<organism evidence="2 3">
    <name type="scientific">Psychroserpens luteus</name>
    <dbReference type="NCBI Taxonomy" id="1434066"/>
    <lineage>
        <taxon>Bacteria</taxon>
        <taxon>Pseudomonadati</taxon>
        <taxon>Bacteroidota</taxon>
        <taxon>Flavobacteriia</taxon>
        <taxon>Flavobacteriales</taxon>
        <taxon>Flavobacteriaceae</taxon>
        <taxon>Psychroserpens</taxon>
    </lineage>
</organism>
<reference evidence="3" key="1">
    <citation type="journal article" date="2019" name="Int. J. Syst. Evol. Microbiol.">
        <title>The Global Catalogue of Microorganisms (GCM) 10K type strain sequencing project: providing services to taxonomists for standard genome sequencing and annotation.</title>
        <authorList>
            <consortium name="The Broad Institute Genomics Platform"/>
            <consortium name="The Broad Institute Genome Sequencing Center for Infectious Disease"/>
            <person name="Wu L."/>
            <person name="Ma J."/>
        </authorList>
    </citation>
    <scope>NUCLEOTIDE SEQUENCE [LARGE SCALE GENOMIC DNA]</scope>
    <source>
        <strain evidence="3">KCTC 32514</strain>
    </source>
</reference>
<sequence length="1132" mass="123869">MKKNSLLLLITVFCVAFTFAQQEASYWYFGQNAGLRFNAGNGTVTAITDGQLSTLEGCTSISDTSGNLLFYSDGRTIWNANHIAMANASEALNTGLKGDESSTSSGLIVPKPQDPDSYYIFTVDEPHHDNPSPATATDDGLNNGLMYSLVDITLDGGLGDVVDAEKNVPLITYDPTNTLEERFKCSEKITAVKADDCSSFWVITHFTDKFYAFKVDINGVQTTPVISTAGPEVPVSGYRRNSLGYLKASPDGTKLAVAHFGFATTEGGNSGGGVYLLDFDNDTGIVSNSVELYSPDQGDSPYGIEFSSENRKVYATINAGVIGSGASSILQWDLESTNIPGSMALIHQSGTLSAGALQLGLDKRIYRAQMNFSSANTSGNFIGIINNPELTGPAANYDETGILLDVNGGFQNLSRIGLPPFIQSLFNSQIDIIQNGISTTELKLCVGDSYTLIAENVAGATYAWTKDDVVLAETTFELDISGPGFYEVFIEPNNGECPIEGEAVVGVFDIPTATQPQNMVNCDLTDISVFDFTTQDTEILDTQDPLQYTVHYYSSQEDADDNMNEITGDFTSEENPQTIYARVDNNDNPNCYATTSFSLTVFITPVINTLNDITVCDTDFTENSMDGITTLDLDIQNAGILGTQDSSLYTITYHPSQQDAEDNINAFPNTYTNTTAYTEEIFVRLENNANTDCFSTSSFSLNVNDAPEAIDTTLIQCDEDGIPEGFTNFDLNQAFDDITGGATNRTIQFYVSLSDLENDEDELNADAFENYFDPHIIYALVTNTDTGCANIAELTLQASSTSSNNTSIEACDDDGTEDGFYNFNLTNALDAILFGISPDLDVTFYETYDDALLEDNALGNNFTNTTAYNQTIYARVENMNACFGISEIELTVFELPNIVIQEDVYYCLNTFPQTIILTGGLINDTPNNYYYDWSTGEDEFEIEVNEPGTYTVRVTSTDGCFKDRTINVLASDIATFTEIEVTDATSNNTISVFVTGDGVYEYALDDPEGSYQESNIFENVSFGFHTVYVRDIENDCGTVDEIVSVIGFPKFFTPNGDTYNPTWQVKGISSNFQPNSQILIFDRFGKLLAEVDPLGRGWDGTFNGFNMPASDYWFVVTLEDGRIFKSHFALKR</sequence>
<protein>
    <submittedName>
        <fullName evidence="2">T9SS type B sorting domain-containing protein</fullName>
    </submittedName>
</protein>
<evidence type="ECO:0000313" key="3">
    <source>
        <dbReference type="Proteomes" id="UP001597548"/>
    </source>
</evidence>
<dbReference type="SUPFAM" id="SSF75011">
    <property type="entry name" value="3-carboxy-cis,cis-mucoante lactonizing enzyme"/>
    <property type="match status" value="1"/>
</dbReference>
<dbReference type="Pfam" id="PF13585">
    <property type="entry name" value="CHU_C"/>
    <property type="match status" value="1"/>
</dbReference>
<comment type="caution">
    <text evidence="2">The sequence shown here is derived from an EMBL/GenBank/DDBJ whole genome shotgun (WGS) entry which is preliminary data.</text>
</comment>
<dbReference type="Proteomes" id="UP001597548">
    <property type="component" value="Unassembled WGS sequence"/>
</dbReference>
<dbReference type="EMBL" id="JBHUOS010000015">
    <property type="protein sequence ID" value="MFD2917621.1"/>
    <property type="molecule type" value="Genomic_DNA"/>
</dbReference>